<dbReference type="PANTHER" id="PTHR48047">
    <property type="entry name" value="GLYCOSYLTRANSFERASE"/>
    <property type="match status" value="1"/>
</dbReference>
<evidence type="ECO:0000313" key="3">
    <source>
        <dbReference type="Proteomes" id="UP000541444"/>
    </source>
</evidence>
<sequence>MVTWPMFAEQFINEKMIVQVLGIGVRVGADVLVIWGDKEKVGVVVKKENIEKAVNEVMDESEEGGKRRKKANKLGKKARIAMEEGGSSHLNITLFIQDIMFLVSKNSSI</sequence>
<dbReference type="OrthoDB" id="1721575at2759"/>
<evidence type="ECO:0000256" key="1">
    <source>
        <dbReference type="ARBA" id="ARBA00009995"/>
    </source>
</evidence>
<keyword evidence="3" id="KW-1185">Reference proteome</keyword>
<evidence type="ECO:0000313" key="2">
    <source>
        <dbReference type="EMBL" id="KAF6167745.1"/>
    </source>
</evidence>
<accession>A0A7J7NKM3</accession>
<comment type="similarity">
    <text evidence="1">Belongs to the UDP-glycosyltransferase family.</text>
</comment>
<protein>
    <submittedName>
        <fullName evidence="2">Uncharacterized protein</fullName>
    </submittedName>
</protein>
<dbReference type="SUPFAM" id="SSF53756">
    <property type="entry name" value="UDP-Glycosyltransferase/glycogen phosphorylase"/>
    <property type="match status" value="1"/>
</dbReference>
<dbReference type="AlphaFoldDB" id="A0A7J7NKM3"/>
<dbReference type="PANTHER" id="PTHR48047:SF182">
    <property type="entry name" value="GLYCOSYLTRANSFERASE"/>
    <property type="match status" value="1"/>
</dbReference>
<comment type="caution">
    <text evidence="2">The sequence shown here is derived from an EMBL/GenBank/DDBJ whole genome shotgun (WGS) entry which is preliminary data.</text>
</comment>
<dbReference type="GO" id="GO:0035251">
    <property type="term" value="F:UDP-glucosyltransferase activity"/>
    <property type="evidence" value="ECO:0007669"/>
    <property type="project" value="TreeGrafter"/>
</dbReference>
<dbReference type="Proteomes" id="UP000541444">
    <property type="component" value="Unassembled WGS sequence"/>
</dbReference>
<dbReference type="EMBL" id="JACGCM010000719">
    <property type="protein sequence ID" value="KAF6167745.1"/>
    <property type="molecule type" value="Genomic_DNA"/>
</dbReference>
<dbReference type="Gene3D" id="3.40.50.2000">
    <property type="entry name" value="Glycogen Phosphorylase B"/>
    <property type="match status" value="1"/>
</dbReference>
<reference evidence="2 3" key="1">
    <citation type="journal article" date="2020" name="IScience">
        <title>Genome Sequencing of the Endangered Kingdonia uniflora (Circaeasteraceae, Ranunculales) Reveals Potential Mechanisms of Evolutionary Specialization.</title>
        <authorList>
            <person name="Sun Y."/>
            <person name="Deng T."/>
            <person name="Zhang A."/>
            <person name="Moore M.J."/>
            <person name="Landis J.B."/>
            <person name="Lin N."/>
            <person name="Zhang H."/>
            <person name="Zhang X."/>
            <person name="Huang J."/>
            <person name="Zhang X."/>
            <person name="Sun H."/>
            <person name="Wang H."/>
        </authorList>
    </citation>
    <scope>NUCLEOTIDE SEQUENCE [LARGE SCALE GENOMIC DNA]</scope>
    <source>
        <strain evidence="2">TB1705</strain>
        <tissue evidence="2">Leaf</tissue>
    </source>
</reference>
<gene>
    <name evidence="2" type="ORF">GIB67_017240</name>
</gene>
<organism evidence="2 3">
    <name type="scientific">Kingdonia uniflora</name>
    <dbReference type="NCBI Taxonomy" id="39325"/>
    <lineage>
        <taxon>Eukaryota</taxon>
        <taxon>Viridiplantae</taxon>
        <taxon>Streptophyta</taxon>
        <taxon>Embryophyta</taxon>
        <taxon>Tracheophyta</taxon>
        <taxon>Spermatophyta</taxon>
        <taxon>Magnoliopsida</taxon>
        <taxon>Ranunculales</taxon>
        <taxon>Circaeasteraceae</taxon>
        <taxon>Kingdonia</taxon>
    </lineage>
</organism>
<proteinExistence type="inferred from homology"/>
<name>A0A7J7NKM3_9MAGN</name>